<dbReference type="EMBL" id="JXTB01000116">
    <property type="protein sequence ID" value="PON62085.1"/>
    <property type="molecule type" value="Genomic_DNA"/>
</dbReference>
<evidence type="ECO:0000256" key="1">
    <source>
        <dbReference type="SAM" id="MobiDB-lite"/>
    </source>
</evidence>
<comment type="caution">
    <text evidence="2">The sequence shown here is derived from an EMBL/GenBank/DDBJ whole genome shotgun (WGS) entry which is preliminary data.</text>
</comment>
<accession>A0A2P5CM48</accession>
<sequence>MNPIPRLSDEPTHPPTNPLDTNKLIKVKVSDSFRSEITFHAHLAKRIVIIFIPSCKPSLWILNIGPEMDIINPKILSSILRKKKKSPVSCLIRQTAQRRSHKNLWKRSYITITEEVAYNPYATLGF</sequence>
<keyword evidence="3" id="KW-1185">Reference proteome</keyword>
<reference evidence="3" key="1">
    <citation type="submission" date="2016-06" db="EMBL/GenBank/DDBJ databases">
        <title>Parallel loss of symbiosis genes in relatives of nitrogen-fixing non-legume Parasponia.</title>
        <authorList>
            <person name="Van Velzen R."/>
            <person name="Holmer R."/>
            <person name="Bu F."/>
            <person name="Rutten L."/>
            <person name="Van Zeijl A."/>
            <person name="Liu W."/>
            <person name="Santuari L."/>
            <person name="Cao Q."/>
            <person name="Sharma T."/>
            <person name="Shen D."/>
            <person name="Roswanjaya Y."/>
            <person name="Wardhani T."/>
            <person name="Kalhor M.S."/>
            <person name="Jansen J."/>
            <person name="Van den Hoogen J."/>
            <person name="Gungor B."/>
            <person name="Hartog M."/>
            <person name="Hontelez J."/>
            <person name="Verver J."/>
            <person name="Yang W.-C."/>
            <person name="Schijlen E."/>
            <person name="Repin R."/>
            <person name="Schilthuizen M."/>
            <person name="Schranz E."/>
            <person name="Heidstra R."/>
            <person name="Miyata K."/>
            <person name="Fedorova E."/>
            <person name="Kohlen W."/>
            <person name="Bisseling T."/>
            <person name="Smit S."/>
            <person name="Geurts R."/>
        </authorList>
    </citation>
    <scope>NUCLEOTIDE SEQUENCE [LARGE SCALE GENOMIC DNA]</scope>
    <source>
        <strain evidence="3">cv. WU1-14</strain>
    </source>
</reference>
<dbReference type="Proteomes" id="UP000237105">
    <property type="component" value="Unassembled WGS sequence"/>
</dbReference>
<protein>
    <submittedName>
        <fullName evidence="2">Uncharacterized protein</fullName>
    </submittedName>
</protein>
<feature type="region of interest" description="Disordered" evidence="1">
    <location>
        <begin position="1"/>
        <end position="21"/>
    </location>
</feature>
<proteinExistence type="predicted"/>
<name>A0A2P5CM48_PARAD</name>
<evidence type="ECO:0000313" key="3">
    <source>
        <dbReference type="Proteomes" id="UP000237105"/>
    </source>
</evidence>
<dbReference type="AlphaFoldDB" id="A0A2P5CM48"/>
<gene>
    <name evidence="2" type="ORF">PanWU01x14_140780</name>
</gene>
<organism evidence="2 3">
    <name type="scientific">Parasponia andersonii</name>
    <name type="common">Sponia andersonii</name>
    <dbReference type="NCBI Taxonomy" id="3476"/>
    <lineage>
        <taxon>Eukaryota</taxon>
        <taxon>Viridiplantae</taxon>
        <taxon>Streptophyta</taxon>
        <taxon>Embryophyta</taxon>
        <taxon>Tracheophyta</taxon>
        <taxon>Spermatophyta</taxon>
        <taxon>Magnoliopsida</taxon>
        <taxon>eudicotyledons</taxon>
        <taxon>Gunneridae</taxon>
        <taxon>Pentapetalae</taxon>
        <taxon>rosids</taxon>
        <taxon>fabids</taxon>
        <taxon>Rosales</taxon>
        <taxon>Cannabaceae</taxon>
        <taxon>Parasponia</taxon>
    </lineage>
</organism>
<evidence type="ECO:0000313" key="2">
    <source>
        <dbReference type="EMBL" id="PON62085.1"/>
    </source>
</evidence>